<reference evidence="1 2" key="1">
    <citation type="submission" date="2019-10" db="EMBL/GenBank/DDBJ databases">
        <title>Nocardia macrotermitis sp. nov. and Nocardia aurantia sp. nov., isolated from the gut of fungus growing-termite Macrotermes natalensis.</title>
        <authorList>
            <person name="Benndorf R."/>
            <person name="Schwitalla J."/>
            <person name="Martin K."/>
            <person name="De Beer W."/>
            <person name="Kaster A.-K."/>
            <person name="Vollmers J."/>
            <person name="Poulsen M."/>
            <person name="Beemelmanns C."/>
        </authorList>
    </citation>
    <scope>NUCLEOTIDE SEQUENCE [LARGE SCALE GENOMIC DNA]</scope>
    <source>
        <strain evidence="1 2">RB20</strain>
    </source>
</reference>
<evidence type="ECO:0000313" key="2">
    <source>
        <dbReference type="Proteomes" id="UP000438448"/>
    </source>
</evidence>
<proteinExistence type="predicted"/>
<keyword evidence="2" id="KW-1185">Reference proteome</keyword>
<sequence>MARDVDGLIFLVDHGRRDPLIRLIVSPEHTDLAAAVVGTSQLASTLTLEM</sequence>
<comment type="caution">
    <text evidence="1">The sequence shown here is derived from an EMBL/GenBank/DDBJ whole genome shotgun (WGS) entry which is preliminary data.</text>
</comment>
<dbReference type="AlphaFoldDB" id="A0A7K0DFF4"/>
<accession>A0A7K0DFF4</accession>
<dbReference type="EMBL" id="WEGK01000021">
    <property type="protein sequence ID" value="MQY23574.1"/>
    <property type="molecule type" value="Genomic_DNA"/>
</dbReference>
<organism evidence="1 2">
    <name type="scientific">Nocardia macrotermitis</name>
    <dbReference type="NCBI Taxonomy" id="2585198"/>
    <lineage>
        <taxon>Bacteria</taxon>
        <taxon>Bacillati</taxon>
        <taxon>Actinomycetota</taxon>
        <taxon>Actinomycetes</taxon>
        <taxon>Mycobacteriales</taxon>
        <taxon>Nocardiaceae</taxon>
        <taxon>Nocardia</taxon>
    </lineage>
</organism>
<dbReference type="Proteomes" id="UP000438448">
    <property type="component" value="Unassembled WGS sequence"/>
</dbReference>
<name>A0A7K0DFF4_9NOCA</name>
<gene>
    <name evidence="1" type="ORF">NRB20_67050</name>
</gene>
<protein>
    <submittedName>
        <fullName evidence="1">Uncharacterized protein</fullName>
    </submittedName>
</protein>
<dbReference type="RefSeq" id="WP_194290098.1">
    <property type="nucleotide sequence ID" value="NZ_WEGK01000021.1"/>
</dbReference>
<evidence type="ECO:0000313" key="1">
    <source>
        <dbReference type="EMBL" id="MQY23574.1"/>
    </source>
</evidence>